<organism evidence="8 9">
    <name type="scientific">Zunongwangia profunda (strain DSM 18752 / CCTCC AB 206139 / SM-A87)</name>
    <name type="common">Wangia profunda</name>
    <dbReference type="NCBI Taxonomy" id="655815"/>
    <lineage>
        <taxon>Bacteria</taxon>
        <taxon>Pseudomonadati</taxon>
        <taxon>Bacteroidota</taxon>
        <taxon>Flavobacteriia</taxon>
        <taxon>Flavobacteriales</taxon>
        <taxon>Flavobacteriaceae</taxon>
        <taxon>Zunongwangia</taxon>
    </lineage>
</organism>
<name>D5BL26_ZUNPS</name>
<dbReference type="STRING" id="655815.ZPR_1590"/>
<dbReference type="AlphaFoldDB" id="D5BL26"/>
<dbReference type="CDD" id="cd00340">
    <property type="entry name" value="GSH_Peroxidase"/>
    <property type="match status" value="1"/>
</dbReference>
<dbReference type="SUPFAM" id="SSF52833">
    <property type="entry name" value="Thioredoxin-like"/>
    <property type="match status" value="1"/>
</dbReference>
<keyword evidence="6" id="KW-0732">Signal</keyword>
<dbReference type="PROSITE" id="PS51355">
    <property type="entry name" value="GLUTATHIONE_PEROXID_3"/>
    <property type="match status" value="1"/>
</dbReference>
<dbReference type="KEGG" id="zpr:ZPR_1590"/>
<evidence type="ECO:0000256" key="4">
    <source>
        <dbReference type="PIRSR" id="PIRSR000303-1"/>
    </source>
</evidence>
<keyword evidence="3 5" id="KW-0560">Oxidoreductase</keyword>
<feature type="domain" description="Thioredoxin" evidence="7">
    <location>
        <begin position="20"/>
        <end position="181"/>
    </location>
</feature>
<accession>D5BL26</accession>
<evidence type="ECO:0000256" key="2">
    <source>
        <dbReference type="ARBA" id="ARBA00022559"/>
    </source>
</evidence>
<dbReference type="EMBL" id="CP001650">
    <property type="protein sequence ID" value="ADF51925.1"/>
    <property type="molecule type" value="Genomic_DNA"/>
</dbReference>
<evidence type="ECO:0000256" key="1">
    <source>
        <dbReference type="ARBA" id="ARBA00006926"/>
    </source>
</evidence>
<feature type="chain" id="PRO_5003069057" description="Glutathione peroxidase" evidence="6">
    <location>
        <begin position="21"/>
        <end position="181"/>
    </location>
</feature>
<gene>
    <name evidence="8" type="ordered locus">ZPR_1590</name>
</gene>
<dbReference type="InterPro" id="IPR000889">
    <property type="entry name" value="Glutathione_peroxidase"/>
</dbReference>
<dbReference type="HOGENOM" id="CLU_029507_1_1_10"/>
<dbReference type="InterPro" id="IPR013766">
    <property type="entry name" value="Thioredoxin_domain"/>
</dbReference>
<dbReference type="PIRSF" id="PIRSF000303">
    <property type="entry name" value="Glutathion_perox"/>
    <property type="match status" value="1"/>
</dbReference>
<dbReference type="PANTHER" id="PTHR11592">
    <property type="entry name" value="GLUTATHIONE PEROXIDASE"/>
    <property type="match status" value="1"/>
</dbReference>
<dbReference type="Gene3D" id="3.40.30.10">
    <property type="entry name" value="Glutaredoxin"/>
    <property type="match status" value="1"/>
</dbReference>
<keyword evidence="2 5" id="KW-0575">Peroxidase</keyword>
<sequence length="181" mass="20893">MMMKKILLVLALIFGTTLIAQNNKTIYQFKVEDINGETFDFSSLKGKKIMIVNTASKCGFTPQYAELQHIYEQYKYKDFVIVGFPSNDFGNQEPGSNEDISEFCQQNYGVEFPMMSKIKVKGDEKHPLYQFLTEKAKNGFKDSEVKWNFQKYLIDQNGRVVAVKNSNVLPNDSEIVNWIQE</sequence>
<evidence type="ECO:0000259" key="7">
    <source>
        <dbReference type="PROSITE" id="PS51352"/>
    </source>
</evidence>
<evidence type="ECO:0000313" key="9">
    <source>
        <dbReference type="Proteomes" id="UP000001654"/>
    </source>
</evidence>
<dbReference type="PROSITE" id="PS00460">
    <property type="entry name" value="GLUTATHIONE_PEROXID_1"/>
    <property type="match status" value="1"/>
</dbReference>
<dbReference type="eggNOG" id="COG0386">
    <property type="taxonomic scope" value="Bacteria"/>
</dbReference>
<keyword evidence="9" id="KW-1185">Reference proteome</keyword>
<dbReference type="PRINTS" id="PR01011">
    <property type="entry name" value="GLUTPROXDASE"/>
</dbReference>
<dbReference type="PANTHER" id="PTHR11592:SF78">
    <property type="entry name" value="GLUTATHIONE PEROXIDASE"/>
    <property type="match status" value="1"/>
</dbReference>
<feature type="signal peptide" evidence="6">
    <location>
        <begin position="1"/>
        <end position="20"/>
    </location>
</feature>
<evidence type="ECO:0000313" key="8">
    <source>
        <dbReference type="EMBL" id="ADF51925.1"/>
    </source>
</evidence>
<feature type="active site" evidence="4">
    <location>
        <position position="58"/>
    </location>
</feature>
<dbReference type="Pfam" id="PF00255">
    <property type="entry name" value="GSHPx"/>
    <property type="match status" value="1"/>
</dbReference>
<dbReference type="PROSITE" id="PS51352">
    <property type="entry name" value="THIOREDOXIN_2"/>
    <property type="match status" value="1"/>
</dbReference>
<dbReference type="GO" id="GO:0034599">
    <property type="term" value="P:cellular response to oxidative stress"/>
    <property type="evidence" value="ECO:0007669"/>
    <property type="project" value="TreeGrafter"/>
</dbReference>
<evidence type="ECO:0000256" key="6">
    <source>
        <dbReference type="SAM" id="SignalP"/>
    </source>
</evidence>
<reference evidence="8 9" key="1">
    <citation type="journal article" date="2010" name="BMC Genomics">
        <title>The complete genome of Zunongwangia profunda SM-A87 reveals its adaptation to the deep-sea environment and ecological role in sedimentary organic nitrogen degradation.</title>
        <authorList>
            <person name="Qin Q.L."/>
            <person name="Zhang X.Y."/>
            <person name="Wang X.M."/>
            <person name="Liu G.M."/>
            <person name="Chen X.L."/>
            <person name="Xie B.B."/>
            <person name="Dang H.Y."/>
            <person name="Zhou B.C."/>
            <person name="Yu J."/>
            <person name="Zhang Y.Z."/>
        </authorList>
    </citation>
    <scope>NUCLEOTIDE SEQUENCE [LARGE SCALE GENOMIC DNA]</scope>
    <source>
        <strain evidence="9">DSM 18752 / CCTCC AB 206139 / SM-A87</strain>
    </source>
</reference>
<dbReference type="InterPro" id="IPR036249">
    <property type="entry name" value="Thioredoxin-like_sf"/>
</dbReference>
<dbReference type="Proteomes" id="UP000001654">
    <property type="component" value="Chromosome"/>
</dbReference>
<dbReference type="InterPro" id="IPR029759">
    <property type="entry name" value="GPX_AS"/>
</dbReference>
<evidence type="ECO:0000256" key="3">
    <source>
        <dbReference type="ARBA" id="ARBA00023002"/>
    </source>
</evidence>
<comment type="similarity">
    <text evidence="1 5">Belongs to the glutathione peroxidase family.</text>
</comment>
<protein>
    <recommendedName>
        <fullName evidence="5">Glutathione peroxidase</fullName>
    </recommendedName>
</protein>
<dbReference type="GO" id="GO:0004601">
    <property type="term" value="F:peroxidase activity"/>
    <property type="evidence" value="ECO:0007669"/>
    <property type="project" value="UniProtKB-KW"/>
</dbReference>
<evidence type="ECO:0000256" key="5">
    <source>
        <dbReference type="RuleBase" id="RU000499"/>
    </source>
</evidence>
<dbReference type="FunFam" id="3.40.30.10:FF:000010">
    <property type="entry name" value="Glutathione peroxidase"/>
    <property type="match status" value="1"/>
</dbReference>
<proteinExistence type="inferred from homology"/>